<dbReference type="RefSeq" id="WP_281794216.1">
    <property type="nucleotide sequence ID" value="NZ_BSDR01000001.1"/>
</dbReference>
<keyword evidence="7" id="KW-1185">Reference proteome</keyword>
<sequence length="220" mass="24660">MKKSRIPTVFIMLLIMIFMSQASWAARAYITDSAPVPLRSAPNKQKKAIATLPPGTSVEVLKAPEWTMVRYTPESGDPKNGWVPTSSIGSRPPEETLTKELEAENSALKEKLANLEREKNELTQKQNELSEKLGKLTGSYESLKNGSADYLKLKQEYDSAKSTLSSAQENIQTLMQENENLKLSQKIKWFGAGGLVLVLGWFIGWITGRQGKKRRSSYFF</sequence>
<dbReference type="NCBIfam" id="TIGR04211">
    <property type="entry name" value="SH3_and_anchor"/>
    <property type="match status" value="1"/>
</dbReference>
<feature type="region of interest" description="Disordered" evidence="3">
    <location>
        <begin position="71"/>
        <end position="94"/>
    </location>
</feature>
<dbReference type="EMBL" id="BSDR01000001">
    <property type="protein sequence ID" value="GLI34805.1"/>
    <property type="molecule type" value="Genomic_DNA"/>
</dbReference>
<keyword evidence="1 5" id="KW-0732">Signal</keyword>
<organism evidence="6 7">
    <name type="scientific">Desulforhabdus amnigena</name>
    <dbReference type="NCBI Taxonomy" id="40218"/>
    <lineage>
        <taxon>Bacteria</taxon>
        <taxon>Pseudomonadati</taxon>
        <taxon>Thermodesulfobacteriota</taxon>
        <taxon>Syntrophobacteria</taxon>
        <taxon>Syntrophobacterales</taxon>
        <taxon>Syntrophobacteraceae</taxon>
        <taxon>Desulforhabdus</taxon>
    </lineage>
</organism>
<evidence type="ECO:0000256" key="3">
    <source>
        <dbReference type="SAM" id="MobiDB-lite"/>
    </source>
</evidence>
<dbReference type="Proteomes" id="UP001144372">
    <property type="component" value="Unassembled WGS sequence"/>
</dbReference>
<keyword evidence="4" id="KW-0812">Transmembrane</keyword>
<keyword evidence="2" id="KW-0175">Coiled coil</keyword>
<evidence type="ECO:0000256" key="1">
    <source>
        <dbReference type="ARBA" id="ARBA00022729"/>
    </source>
</evidence>
<keyword evidence="4" id="KW-1133">Transmembrane helix</keyword>
<dbReference type="AlphaFoldDB" id="A0A9W6FTU2"/>
<reference evidence="6" key="1">
    <citation type="submission" date="2022-12" db="EMBL/GenBank/DDBJ databases">
        <title>Reference genome sequencing for broad-spectrum identification of bacterial and archaeal isolates by mass spectrometry.</title>
        <authorList>
            <person name="Sekiguchi Y."/>
            <person name="Tourlousse D.M."/>
        </authorList>
    </citation>
    <scope>NUCLEOTIDE SEQUENCE</scope>
    <source>
        <strain evidence="6">ASRB1</strain>
    </source>
</reference>
<proteinExistence type="predicted"/>
<evidence type="ECO:0000256" key="5">
    <source>
        <dbReference type="SAM" id="SignalP"/>
    </source>
</evidence>
<dbReference type="Gene3D" id="1.20.120.330">
    <property type="entry name" value="Nucleotidyltransferases domain 2"/>
    <property type="match status" value="1"/>
</dbReference>
<comment type="caution">
    <text evidence="6">The sequence shown here is derived from an EMBL/GenBank/DDBJ whole genome shotgun (WGS) entry which is preliminary data.</text>
</comment>
<keyword evidence="4" id="KW-0472">Membrane</keyword>
<accession>A0A9W6FTU2</accession>
<protein>
    <recommendedName>
        <fullName evidence="8">TIGR04211 family SH3 domain-containing protein</fullName>
    </recommendedName>
</protein>
<evidence type="ECO:0000313" key="7">
    <source>
        <dbReference type="Proteomes" id="UP001144372"/>
    </source>
</evidence>
<evidence type="ECO:0000256" key="4">
    <source>
        <dbReference type="SAM" id="Phobius"/>
    </source>
</evidence>
<evidence type="ECO:0000256" key="2">
    <source>
        <dbReference type="SAM" id="Coils"/>
    </source>
</evidence>
<evidence type="ECO:0000313" key="6">
    <source>
        <dbReference type="EMBL" id="GLI34805.1"/>
    </source>
</evidence>
<feature type="chain" id="PRO_5040994922" description="TIGR04211 family SH3 domain-containing protein" evidence="5">
    <location>
        <begin position="26"/>
        <end position="220"/>
    </location>
</feature>
<feature type="coiled-coil region" evidence="2">
    <location>
        <begin position="98"/>
        <end position="184"/>
    </location>
</feature>
<gene>
    <name evidence="6" type="ORF">DAMNIGENAA_22380</name>
</gene>
<feature type="transmembrane region" description="Helical" evidence="4">
    <location>
        <begin position="189"/>
        <end position="208"/>
    </location>
</feature>
<name>A0A9W6FTU2_9BACT</name>
<feature type="signal peptide" evidence="5">
    <location>
        <begin position="1"/>
        <end position="25"/>
    </location>
</feature>
<dbReference type="InterPro" id="IPR016476">
    <property type="entry name" value="SH3_dom_pro"/>
</dbReference>
<dbReference type="Gene3D" id="2.30.30.40">
    <property type="entry name" value="SH3 Domains"/>
    <property type="match status" value="1"/>
</dbReference>
<evidence type="ECO:0008006" key="8">
    <source>
        <dbReference type="Google" id="ProtNLM"/>
    </source>
</evidence>